<dbReference type="Gene3D" id="3.40.50.300">
    <property type="entry name" value="P-loop containing nucleotide triphosphate hydrolases"/>
    <property type="match status" value="2"/>
</dbReference>
<dbReference type="InterPro" id="IPR014001">
    <property type="entry name" value="Helicase_ATP-bd"/>
</dbReference>
<dbReference type="SMART" id="SM00487">
    <property type="entry name" value="DEXDc"/>
    <property type="match status" value="1"/>
</dbReference>
<dbReference type="PANTHER" id="PTHR13710">
    <property type="entry name" value="DNA HELICASE RECQ FAMILY MEMBER"/>
    <property type="match status" value="1"/>
</dbReference>
<comment type="similarity">
    <text evidence="1">Belongs to the helicase family. RecQ subfamily.</text>
</comment>
<reference evidence="13 14" key="1">
    <citation type="submission" date="2024-04" db="EMBL/GenBank/DDBJ databases">
        <title>Genome sequencing and metabolic network reconstruction of aminoacids and betaine degradation by Anoxynatronum sibiricum.</title>
        <authorList>
            <person name="Detkova E.N."/>
            <person name="Boltjanskaja Y.V."/>
            <person name="Mardanov A.V."/>
            <person name="Kevbrin V."/>
        </authorList>
    </citation>
    <scope>NUCLEOTIDE SEQUENCE [LARGE SCALE GENOMIC DNA]</scope>
    <source>
        <strain evidence="13 14">Z-7981</strain>
    </source>
</reference>
<keyword evidence="6" id="KW-0238">DNA-binding</keyword>
<dbReference type="EMBL" id="JBCITM010000020">
    <property type="protein sequence ID" value="MEN1761705.1"/>
    <property type="molecule type" value="Genomic_DNA"/>
</dbReference>
<feature type="region of interest" description="Disordered" evidence="10">
    <location>
        <begin position="267"/>
        <end position="295"/>
    </location>
</feature>
<dbReference type="InterPro" id="IPR027417">
    <property type="entry name" value="P-loop_NTPase"/>
</dbReference>
<dbReference type="GO" id="GO:0016787">
    <property type="term" value="F:hydrolase activity"/>
    <property type="evidence" value="ECO:0007669"/>
    <property type="project" value="UniProtKB-KW"/>
</dbReference>
<evidence type="ECO:0000256" key="4">
    <source>
        <dbReference type="ARBA" id="ARBA00022806"/>
    </source>
</evidence>
<feature type="domain" description="Helicase C-terminal" evidence="12">
    <location>
        <begin position="932"/>
        <end position="1095"/>
    </location>
</feature>
<dbReference type="InterPro" id="IPR016024">
    <property type="entry name" value="ARM-type_fold"/>
</dbReference>
<dbReference type="EC" id="5.6.2.4" evidence="9"/>
<organism evidence="13 14">
    <name type="scientific">Anoxynatronum sibiricum</name>
    <dbReference type="NCBI Taxonomy" id="210623"/>
    <lineage>
        <taxon>Bacteria</taxon>
        <taxon>Bacillati</taxon>
        <taxon>Bacillota</taxon>
        <taxon>Clostridia</taxon>
        <taxon>Eubacteriales</taxon>
        <taxon>Clostridiaceae</taxon>
        <taxon>Anoxynatronum</taxon>
    </lineage>
</organism>
<proteinExistence type="inferred from homology"/>
<dbReference type="InterPro" id="IPR007569">
    <property type="entry name" value="DUF559"/>
</dbReference>
<accession>A0ABU9VX19</accession>
<evidence type="ECO:0000256" key="3">
    <source>
        <dbReference type="ARBA" id="ARBA00022801"/>
    </source>
</evidence>
<dbReference type="Gene3D" id="3.40.960.10">
    <property type="entry name" value="VSR Endonuclease"/>
    <property type="match status" value="1"/>
</dbReference>
<dbReference type="Pfam" id="PF00270">
    <property type="entry name" value="DEAD"/>
    <property type="match status" value="1"/>
</dbReference>
<keyword evidence="3 13" id="KW-0378">Hydrolase</keyword>
<dbReference type="CDD" id="cd17920">
    <property type="entry name" value="DEXHc_RecQ"/>
    <property type="match status" value="1"/>
</dbReference>
<dbReference type="Pfam" id="PF04480">
    <property type="entry name" value="DUF559"/>
    <property type="match status" value="1"/>
</dbReference>
<feature type="domain" description="Helicase ATP-binding" evidence="11">
    <location>
        <begin position="719"/>
        <end position="893"/>
    </location>
</feature>
<evidence type="ECO:0000259" key="11">
    <source>
        <dbReference type="PROSITE" id="PS51192"/>
    </source>
</evidence>
<keyword evidence="2" id="KW-0547">Nucleotide-binding</keyword>
<dbReference type="InterPro" id="IPR011545">
    <property type="entry name" value="DEAD/DEAH_box_helicase_dom"/>
</dbReference>
<evidence type="ECO:0000256" key="7">
    <source>
        <dbReference type="ARBA" id="ARBA00023235"/>
    </source>
</evidence>
<evidence type="ECO:0000256" key="9">
    <source>
        <dbReference type="ARBA" id="ARBA00034808"/>
    </source>
</evidence>
<dbReference type="Pfam" id="PF00271">
    <property type="entry name" value="Helicase_C"/>
    <property type="match status" value="1"/>
</dbReference>
<dbReference type="SMART" id="SM00490">
    <property type="entry name" value="HELICc"/>
    <property type="match status" value="1"/>
</dbReference>
<keyword evidence="5" id="KW-0067">ATP-binding</keyword>
<name>A0ABU9VX19_9CLOT</name>
<dbReference type="SUPFAM" id="SSF48371">
    <property type="entry name" value="ARM repeat"/>
    <property type="match status" value="1"/>
</dbReference>
<comment type="caution">
    <text evidence="13">The sequence shown here is derived from an EMBL/GenBank/DDBJ whole genome shotgun (WGS) entry which is preliminary data.</text>
</comment>
<keyword evidence="4 13" id="KW-0347">Helicase</keyword>
<evidence type="ECO:0000256" key="8">
    <source>
        <dbReference type="ARBA" id="ARBA00034617"/>
    </source>
</evidence>
<sequence>MKSYDKMTPYELGETGQSEALRYLKDYLTQGTTNERRLAASAVSKIAAKYNPAAKELIPYLMSNLTYDASQVRQYSLKALEAFELSGDELEVIKSVAASDSQSYNRIGAQRILQKHEIPLAGAVLPSQTGGLRGVDEVADSFENRPLKKAAATVKETMVPGKRPFEPLGYISKVPLPISSFKQVLSRVKQEYHLENDVQTINEWMVHQGLLAEENSGDRIIQSVTKKGKALGITSKLTSSNHHVHYFNENAQRYIFEHFFLMPSAKSKDSQNHRMEEQRHESDAKVDKKSKQQKTIPRHVYLSEETKNMPIRFFHSHETYTANYVPANHNFVIQNIPGQVMKDAAHYPMICVLKNILMRGRPTRPSQYLHSQFSQLSDDEELCSPCFFISNVQPVWLDTIKGHDESNDQTAVIFFEEIIEEYLGEYGFIKQLLLPEVSIGEITLADNQHFIDEKVDFYLPQAHLVIEIDGFQHQQNLSINMNDKERSRYLEKYKVKTIRINAKDIKQRTHSLQEKMRAIKNRLMEFEEILGEYQTAYCHQEEYYSQHENHNKMQLTAVMRFQILLLSLLEKGHIKLSDKKWQFAIVNRDVEGYANMAVQDLLLWVKELSKLMKLPFVKPQVIIKEYPAGASKHHENWINIDFSLLQRWTDENEADGEEDRIYVRTDYFDSRNYFFVSVANPINYDIVMEGKNNDIGAMHFILKNIFGYDQFAPGQRAAIINSLSGRQTIGLLPTGGGKSLIYQYVGLLQPCISFVVTPIKSLMQDQKESLDRFGIHHTNYINSNQSADEKSEVQKYYGSGKYQFVWISPERFQTIGFREQLEVINHERVIGLAIIDEVHCLSEWGHDFRTAYLNLAKTINKFCPSARILALTATASVNVLKDIMIEFDISRDDVKTLPSFTRPELNFHIVKDNGASKHVKWKHLTSVIKTLSDEKDILTLKEENTSSGLIFTPFASGDAGCYKVSMNLKKKFGADVRFYSATIPKGTGFNNDQDYDRYKAVVQEEFKNNRFPLMVATKAFGMGIDKPNIRYTIHYGIPGSLEALYQEAGRAGRDKSPADCFVLFSEESTGQQYFEQIFGLQSRYDQIQSVLQEVGFDQRDCFKQLYFWTIGVKNIDEEMTEIKAVFKQYGKPGGEVLIHGKPLGLTKSHLEKAIYKLSLMGIVDDWTIHKWNDSMPVLHVTFKDYTLESVRENVVNYIRKYEPEFSLYESYQRDPQKTDFSSIYRKEEIHEFYRLLQILLTWQYENVAYHRRQSILTVYQQCQEKAEDPEAFKKYMEAYFKFSDSAFAFDYIAENPRDFKNWFDIFFKEDQQFVGKEAIAQVMPSLRRFLESYRSNSGLNFVSGVIHLLTGQYQKDDGKQRLEDAFQSIREFGESERKEILRASLLIAPHMDEVNRSHFSKLLLDEFPEEMLQIYDKSRDPYSKKYVLDHSVGRIKKLVEGVI</sequence>
<dbReference type="RefSeq" id="WP_343186989.1">
    <property type="nucleotide sequence ID" value="NZ_JBCITM010000020.1"/>
</dbReference>
<dbReference type="Proteomes" id="UP001407405">
    <property type="component" value="Unassembled WGS sequence"/>
</dbReference>
<evidence type="ECO:0000256" key="5">
    <source>
        <dbReference type="ARBA" id="ARBA00022840"/>
    </source>
</evidence>
<dbReference type="GO" id="GO:0003678">
    <property type="term" value="F:DNA helicase activity"/>
    <property type="evidence" value="ECO:0007669"/>
    <property type="project" value="UniProtKB-EC"/>
</dbReference>
<gene>
    <name evidence="13" type="ORF">AAIG11_14555</name>
</gene>
<dbReference type="NCBIfam" id="TIGR00614">
    <property type="entry name" value="recQ_fam"/>
    <property type="match status" value="1"/>
</dbReference>
<dbReference type="PROSITE" id="PS51194">
    <property type="entry name" value="HELICASE_CTER"/>
    <property type="match status" value="1"/>
</dbReference>
<dbReference type="SUPFAM" id="SSF52540">
    <property type="entry name" value="P-loop containing nucleoside triphosphate hydrolases"/>
    <property type="match status" value="2"/>
</dbReference>
<dbReference type="PROSITE" id="PS51192">
    <property type="entry name" value="HELICASE_ATP_BIND_1"/>
    <property type="match status" value="1"/>
</dbReference>
<dbReference type="InterPro" id="IPR004589">
    <property type="entry name" value="DNA_helicase_ATP-dep_RecQ"/>
</dbReference>
<evidence type="ECO:0000256" key="6">
    <source>
        <dbReference type="ARBA" id="ARBA00023125"/>
    </source>
</evidence>
<evidence type="ECO:0000256" key="1">
    <source>
        <dbReference type="ARBA" id="ARBA00005446"/>
    </source>
</evidence>
<keyword evidence="14" id="KW-1185">Reference proteome</keyword>
<evidence type="ECO:0000313" key="14">
    <source>
        <dbReference type="Proteomes" id="UP001407405"/>
    </source>
</evidence>
<dbReference type="PANTHER" id="PTHR13710:SF105">
    <property type="entry name" value="ATP-DEPENDENT DNA HELICASE Q1"/>
    <property type="match status" value="1"/>
</dbReference>
<evidence type="ECO:0000256" key="2">
    <source>
        <dbReference type="ARBA" id="ARBA00022741"/>
    </source>
</evidence>
<evidence type="ECO:0000259" key="12">
    <source>
        <dbReference type="PROSITE" id="PS51194"/>
    </source>
</evidence>
<evidence type="ECO:0000256" key="10">
    <source>
        <dbReference type="SAM" id="MobiDB-lite"/>
    </source>
</evidence>
<dbReference type="InterPro" id="IPR001650">
    <property type="entry name" value="Helicase_C-like"/>
</dbReference>
<evidence type="ECO:0000313" key="13">
    <source>
        <dbReference type="EMBL" id="MEN1761705.1"/>
    </source>
</evidence>
<feature type="compositionally biased region" description="Basic and acidic residues" evidence="10">
    <location>
        <begin position="267"/>
        <end position="290"/>
    </location>
</feature>
<keyword evidence="7" id="KW-0413">Isomerase</keyword>
<comment type="catalytic activity">
    <reaction evidence="8">
        <text>Couples ATP hydrolysis with the unwinding of duplex DNA by translocating in the 3'-5' direction.</text>
        <dbReference type="EC" id="5.6.2.4"/>
    </reaction>
</comment>
<protein>
    <recommendedName>
        <fullName evidence="9">DNA 3'-5' helicase</fullName>
        <ecNumber evidence="9">5.6.2.4</ecNumber>
    </recommendedName>
</protein>